<evidence type="ECO:0000313" key="1">
    <source>
        <dbReference type="EMBL" id="KAK0479017.1"/>
    </source>
</evidence>
<dbReference type="Proteomes" id="UP001175228">
    <property type="component" value="Unassembled WGS sequence"/>
</dbReference>
<comment type="caution">
    <text evidence="1">The sequence shown here is derived from an EMBL/GenBank/DDBJ whole genome shotgun (WGS) entry which is preliminary data.</text>
</comment>
<gene>
    <name evidence="1" type="ORF">EDD18DRAFT_1086711</name>
</gene>
<name>A0AA39P7H0_9AGAR</name>
<sequence length="79" mass="8716">MPCLVSAGLNACEQFASGSVEDSHVFSMCMFRDLPLSCQIVDLCYGANHTLILIETGEGLHELWGVQRRVCRPVRAVFS</sequence>
<keyword evidence="2" id="KW-1185">Reference proteome</keyword>
<protein>
    <submittedName>
        <fullName evidence="1">Uncharacterized protein</fullName>
    </submittedName>
</protein>
<reference evidence="1" key="1">
    <citation type="submission" date="2023-06" db="EMBL/GenBank/DDBJ databases">
        <authorList>
            <consortium name="Lawrence Berkeley National Laboratory"/>
            <person name="Ahrendt S."/>
            <person name="Sahu N."/>
            <person name="Indic B."/>
            <person name="Wong-Bajracharya J."/>
            <person name="Merenyi Z."/>
            <person name="Ke H.-M."/>
            <person name="Monk M."/>
            <person name="Kocsube S."/>
            <person name="Drula E."/>
            <person name="Lipzen A."/>
            <person name="Balint B."/>
            <person name="Henrissat B."/>
            <person name="Andreopoulos B."/>
            <person name="Martin F.M."/>
            <person name="Harder C.B."/>
            <person name="Rigling D."/>
            <person name="Ford K.L."/>
            <person name="Foster G.D."/>
            <person name="Pangilinan J."/>
            <person name="Papanicolaou A."/>
            <person name="Barry K."/>
            <person name="LaButti K."/>
            <person name="Viragh M."/>
            <person name="Koriabine M."/>
            <person name="Yan M."/>
            <person name="Riley R."/>
            <person name="Champramary S."/>
            <person name="Plett K.L."/>
            <person name="Tsai I.J."/>
            <person name="Slot J."/>
            <person name="Sipos G."/>
            <person name="Plett J."/>
            <person name="Nagy L.G."/>
            <person name="Grigoriev I.V."/>
        </authorList>
    </citation>
    <scope>NUCLEOTIDE SEQUENCE</scope>
    <source>
        <strain evidence="1">HWK02</strain>
    </source>
</reference>
<dbReference type="EMBL" id="JAUEPU010000092">
    <property type="protein sequence ID" value="KAK0479017.1"/>
    <property type="molecule type" value="Genomic_DNA"/>
</dbReference>
<dbReference type="AlphaFoldDB" id="A0AA39P7H0"/>
<organism evidence="1 2">
    <name type="scientific">Armillaria luteobubalina</name>
    <dbReference type="NCBI Taxonomy" id="153913"/>
    <lineage>
        <taxon>Eukaryota</taxon>
        <taxon>Fungi</taxon>
        <taxon>Dikarya</taxon>
        <taxon>Basidiomycota</taxon>
        <taxon>Agaricomycotina</taxon>
        <taxon>Agaricomycetes</taxon>
        <taxon>Agaricomycetidae</taxon>
        <taxon>Agaricales</taxon>
        <taxon>Marasmiineae</taxon>
        <taxon>Physalacriaceae</taxon>
        <taxon>Armillaria</taxon>
    </lineage>
</organism>
<proteinExistence type="predicted"/>
<accession>A0AA39P7H0</accession>
<evidence type="ECO:0000313" key="2">
    <source>
        <dbReference type="Proteomes" id="UP001175228"/>
    </source>
</evidence>